<keyword evidence="6" id="KW-0007">Acetylation</keyword>
<dbReference type="AlphaFoldDB" id="A0ABD1NTN8"/>
<dbReference type="Gene3D" id="3.40.50.720">
    <property type="entry name" value="NAD(P)-binding Rossmann-like Domain"/>
    <property type="match status" value="1"/>
</dbReference>
<dbReference type="SUPFAM" id="SSF69572">
    <property type="entry name" value="Activating enzymes of the ubiquitin-like proteins"/>
    <property type="match status" value="1"/>
</dbReference>
<evidence type="ECO:0000256" key="9">
    <source>
        <dbReference type="ARBA" id="ARBA00063459"/>
    </source>
</evidence>
<evidence type="ECO:0000256" key="8">
    <source>
        <dbReference type="ARBA" id="ARBA00044354"/>
    </source>
</evidence>
<keyword evidence="4" id="KW-0436">Ligase</keyword>
<comment type="pathway">
    <text evidence="2">Protein modification; protein sumoylation.</text>
</comment>
<dbReference type="InterPro" id="IPR000011">
    <property type="entry name" value="UBQ/SUMO-activ_enz_E1-like"/>
</dbReference>
<proteinExistence type="inferred from homology"/>
<reference evidence="12" key="1">
    <citation type="submission" date="2024-07" db="EMBL/GenBank/DDBJ databases">
        <title>Two chromosome-level genome assemblies of Korean endemic species Abeliophyllum distichum and Forsythia ovata (Oleaceae).</title>
        <authorList>
            <person name="Jang H."/>
        </authorList>
    </citation>
    <scope>NUCLEOTIDE SEQUENCE [LARGE SCALE GENOMIC DNA]</scope>
</reference>
<dbReference type="PANTHER" id="PTHR10953">
    <property type="entry name" value="UBIQUITIN-ACTIVATING ENZYME E1"/>
    <property type="match status" value="1"/>
</dbReference>
<evidence type="ECO:0000256" key="4">
    <source>
        <dbReference type="ARBA" id="ARBA00022598"/>
    </source>
</evidence>
<feature type="domain" description="THIF-type NAD/FAD binding fold" evidence="10">
    <location>
        <begin position="77"/>
        <end position="381"/>
    </location>
</feature>
<organism evidence="11 12">
    <name type="scientific">Abeliophyllum distichum</name>
    <dbReference type="NCBI Taxonomy" id="126358"/>
    <lineage>
        <taxon>Eukaryota</taxon>
        <taxon>Viridiplantae</taxon>
        <taxon>Streptophyta</taxon>
        <taxon>Embryophyta</taxon>
        <taxon>Tracheophyta</taxon>
        <taxon>Spermatophyta</taxon>
        <taxon>Magnoliopsida</taxon>
        <taxon>eudicotyledons</taxon>
        <taxon>Gunneridae</taxon>
        <taxon>Pentapetalae</taxon>
        <taxon>asterids</taxon>
        <taxon>lamiids</taxon>
        <taxon>Lamiales</taxon>
        <taxon>Oleaceae</taxon>
        <taxon>Forsythieae</taxon>
        <taxon>Abeliophyllum</taxon>
    </lineage>
</organism>
<dbReference type="EMBL" id="JBFOLK010000233">
    <property type="protein sequence ID" value="KAL2454984.1"/>
    <property type="molecule type" value="Genomic_DNA"/>
</dbReference>
<dbReference type="PANTHER" id="PTHR10953:SF162">
    <property type="entry name" value="SUMO-ACTIVATING ENZYME SUBUNIT 1"/>
    <property type="match status" value="1"/>
</dbReference>
<sequence>MSEQEYQSSQVVIIQKTAAIPICFQVNADGLKMLLYNTHEEISGKRHLVPWNSHLIPKFLRLKIDDEELTEQETAVYDRQIRVWGVDAQRRLSKSHILVSGIKGTIVEFCKNIVLAGVGSLTVHDDRMVTEELWSANFLIPPDENVYSGKSIAELCCDSLKNFNPMVRVFVEKGDLLSFDVDFFGKFDVVIVSSCSLSTKISVNEKCRRLSKQIAFYTVDCRGSCGEIFVDLQNYIYSKGKADEKVECLLEYLSFEEAISIPWRSLPRGLSKLYLVLRVIEQFEEIQGRTPGEISTADFLNVQKLRKELCQIHLMNESEIPDSLLQRLLAGGARESSPVCAIIGGILGQEVIKAISGKGDPLKNFFLFDAMDGKGIIQDISKVQAPKTEFGLGSVERVENIV</sequence>
<evidence type="ECO:0000256" key="6">
    <source>
        <dbReference type="ARBA" id="ARBA00022990"/>
    </source>
</evidence>
<evidence type="ECO:0000259" key="10">
    <source>
        <dbReference type="Pfam" id="PF00899"/>
    </source>
</evidence>
<keyword evidence="5" id="KW-0833">Ubl conjugation pathway</keyword>
<dbReference type="InterPro" id="IPR000594">
    <property type="entry name" value="ThiF_NAD_FAD-bd"/>
</dbReference>
<comment type="subunit">
    <text evidence="9">Heterodimer of SAE1A or SAE1B and SAE2. The complex binds SUMO proteins via SAE2.</text>
</comment>
<dbReference type="InterPro" id="IPR035985">
    <property type="entry name" value="Ubiquitin-activating_enz"/>
</dbReference>
<accession>A0ABD1NTN8</accession>
<dbReference type="InterPro" id="IPR045886">
    <property type="entry name" value="ThiF/MoeB/HesA"/>
</dbReference>
<comment type="caution">
    <text evidence="11">The sequence shown here is derived from an EMBL/GenBank/DDBJ whole genome shotgun (WGS) entry which is preliminary data.</text>
</comment>
<comment type="subcellular location">
    <subcellularLocation>
        <location evidence="1">Nucleus</location>
    </subcellularLocation>
</comment>
<dbReference type="Proteomes" id="UP001604336">
    <property type="component" value="Unassembled WGS sequence"/>
</dbReference>
<dbReference type="PRINTS" id="PR01849">
    <property type="entry name" value="UBIQUITINACT"/>
</dbReference>
<keyword evidence="7" id="KW-0539">Nucleus</keyword>
<dbReference type="GO" id="GO:0019948">
    <property type="term" value="F:SUMO activating enzyme activity"/>
    <property type="evidence" value="ECO:0007669"/>
    <property type="project" value="UniProtKB-ARBA"/>
</dbReference>
<dbReference type="Pfam" id="PF00899">
    <property type="entry name" value="ThiF"/>
    <property type="match status" value="1"/>
</dbReference>
<evidence type="ECO:0000256" key="5">
    <source>
        <dbReference type="ARBA" id="ARBA00022786"/>
    </source>
</evidence>
<evidence type="ECO:0000256" key="3">
    <source>
        <dbReference type="ARBA" id="ARBA00005673"/>
    </source>
</evidence>
<evidence type="ECO:0000256" key="2">
    <source>
        <dbReference type="ARBA" id="ARBA00004718"/>
    </source>
</evidence>
<dbReference type="FunFam" id="3.40.50.720:FF:000404">
    <property type="entry name" value="SUMO-activating enzyme subunit 1B-2"/>
    <property type="match status" value="1"/>
</dbReference>
<evidence type="ECO:0000256" key="7">
    <source>
        <dbReference type="ARBA" id="ARBA00023242"/>
    </source>
</evidence>
<dbReference type="GO" id="GO:0005634">
    <property type="term" value="C:nucleus"/>
    <property type="evidence" value="ECO:0007669"/>
    <property type="project" value="UniProtKB-SubCell"/>
</dbReference>
<protein>
    <recommendedName>
        <fullName evidence="8">Ubiquitin-like 1-activating enzyme E1A</fullName>
    </recommendedName>
</protein>
<evidence type="ECO:0000256" key="1">
    <source>
        <dbReference type="ARBA" id="ARBA00004123"/>
    </source>
</evidence>
<evidence type="ECO:0000313" key="11">
    <source>
        <dbReference type="EMBL" id="KAL2454984.1"/>
    </source>
</evidence>
<keyword evidence="12" id="KW-1185">Reference proteome</keyword>
<name>A0ABD1NTN8_9LAMI</name>
<gene>
    <name evidence="11" type="ORF">Adt_47518</name>
</gene>
<comment type="similarity">
    <text evidence="3">Belongs to the ubiquitin-activating E1 family.</text>
</comment>
<evidence type="ECO:0000313" key="12">
    <source>
        <dbReference type="Proteomes" id="UP001604336"/>
    </source>
</evidence>